<feature type="region of interest" description="Disordered" evidence="1">
    <location>
        <begin position="130"/>
        <end position="219"/>
    </location>
</feature>
<sequence length="342" mass="35956">MVPEKLLELRSSTSRSGSAATESGMEPLKWLKERDSDWSCCRPVKASAGTSPEKLLLERLRAVSDVRPAMLGGKAPARWLLERLSALRLRQPESAPAATSPAMRLPDRSRYCSPEQLVKSERPPEILFQARSSQRTEPRPAPTIQRRSASPAILLLDRSRVSRAANPCPPPPPPAALAAPTAPPDRFSVLSPAQEPASAATSATEPRSAAFPERSSSCSLPPHLAPAAAASAPLTLAPRRLSLSTALSCSRVFATARKSALSATAASESDVRRPPRHTAPGNLQAPSRAAQPSSASRLGSAALKSSSSCASSAAAAAASAARKRSAAAIASRRESMWEHALP</sequence>
<feature type="compositionally biased region" description="Low complexity" evidence="1">
    <location>
        <begin position="9"/>
        <end position="24"/>
    </location>
</feature>
<organism evidence="2 3">
    <name type="scientific">Triticum urartu</name>
    <name type="common">Red wild einkorn</name>
    <name type="synonym">Crithodium urartu</name>
    <dbReference type="NCBI Taxonomy" id="4572"/>
    <lineage>
        <taxon>Eukaryota</taxon>
        <taxon>Viridiplantae</taxon>
        <taxon>Streptophyta</taxon>
        <taxon>Embryophyta</taxon>
        <taxon>Tracheophyta</taxon>
        <taxon>Spermatophyta</taxon>
        <taxon>Magnoliopsida</taxon>
        <taxon>Liliopsida</taxon>
        <taxon>Poales</taxon>
        <taxon>Poaceae</taxon>
        <taxon>BOP clade</taxon>
        <taxon>Pooideae</taxon>
        <taxon>Triticodae</taxon>
        <taxon>Triticeae</taxon>
        <taxon>Triticinae</taxon>
        <taxon>Triticum</taxon>
    </lineage>
</organism>
<accession>A0A8R7TX05</accession>
<name>A0A8R7TX05_TRIUA</name>
<protein>
    <submittedName>
        <fullName evidence="2">Uncharacterized protein</fullName>
    </submittedName>
</protein>
<reference evidence="3" key="1">
    <citation type="journal article" date="2013" name="Nature">
        <title>Draft genome of the wheat A-genome progenitor Triticum urartu.</title>
        <authorList>
            <person name="Ling H.Q."/>
            <person name="Zhao S."/>
            <person name="Liu D."/>
            <person name="Wang J."/>
            <person name="Sun H."/>
            <person name="Zhang C."/>
            <person name="Fan H."/>
            <person name="Li D."/>
            <person name="Dong L."/>
            <person name="Tao Y."/>
            <person name="Gao C."/>
            <person name="Wu H."/>
            <person name="Li Y."/>
            <person name="Cui Y."/>
            <person name="Guo X."/>
            <person name="Zheng S."/>
            <person name="Wang B."/>
            <person name="Yu K."/>
            <person name="Liang Q."/>
            <person name="Yang W."/>
            <person name="Lou X."/>
            <person name="Chen J."/>
            <person name="Feng M."/>
            <person name="Jian J."/>
            <person name="Zhang X."/>
            <person name="Luo G."/>
            <person name="Jiang Y."/>
            <person name="Liu J."/>
            <person name="Wang Z."/>
            <person name="Sha Y."/>
            <person name="Zhang B."/>
            <person name="Wu H."/>
            <person name="Tang D."/>
            <person name="Shen Q."/>
            <person name="Xue P."/>
            <person name="Zou S."/>
            <person name="Wang X."/>
            <person name="Liu X."/>
            <person name="Wang F."/>
            <person name="Yang Y."/>
            <person name="An X."/>
            <person name="Dong Z."/>
            <person name="Zhang K."/>
            <person name="Zhang X."/>
            <person name="Luo M.C."/>
            <person name="Dvorak J."/>
            <person name="Tong Y."/>
            <person name="Wang J."/>
            <person name="Yang H."/>
            <person name="Li Z."/>
            <person name="Wang D."/>
            <person name="Zhang A."/>
            <person name="Wang J."/>
        </authorList>
    </citation>
    <scope>NUCLEOTIDE SEQUENCE</scope>
    <source>
        <strain evidence="3">cv. G1812</strain>
    </source>
</reference>
<evidence type="ECO:0000313" key="2">
    <source>
        <dbReference type="EnsemblPlants" id="TuG1812G0300002888.01.T01.cds340033"/>
    </source>
</evidence>
<reference evidence="2" key="2">
    <citation type="submission" date="2018-03" db="EMBL/GenBank/DDBJ databases">
        <title>The Triticum urartu genome reveals the dynamic nature of wheat genome evolution.</title>
        <authorList>
            <person name="Ling H."/>
            <person name="Ma B."/>
            <person name="Shi X."/>
            <person name="Liu H."/>
            <person name="Dong L."/>
            <person name="Sun H."/>
            <person name="Cao Y."/>
            <person name="Gao Q."/>
            <person name="Zheng S."/>
            <person name="Li Y."/>
            <person name="Yu Y."/>
            <person name="Du H."/>
            <person name="Qi M."/>
            <person name="Li Y."/>
            <person name="Yu H."/>
            <person name="Cui Y."/>
            <person name="Wang N."/>
            <person name="Chen C."/>
            <person name="Wu H."/>
            <person name="Zhao Y."/>
            <person name="Zhang J."/>
            <person name="Li Y."/>
            <person name="Zhou W."/>
            <person name="Zhang B."/>
            <person name="Hu W."/>
            <person name="Eijk M."/>
            <person name="Tang J."/>
            <person name="Witsenboer H."/>
            <person name="Zhao S."/>
            <person name="Li Z."/>
            <person name="Zhang A."/>
            <person name="Wang D."/>
            <person name="Liang C."/>
        </authorList>
    </citation>
    <scope>NUCLEOTIDE SEQUENCE [LARGE SCALE GENOMIC DNA]</scope>
    <source>
        <strain evidence="2">cv. G1812</strain>
    </source>
</reference>
<dbReference type="AlphaFoldDB" id="A0A8R7TX05"/>
<feature type="compositionally biased region" description="Low complexity" evidence="1">
    <location>
        <begin position="284"/>
        <end position="301"/>
    </location>
</feature>
<keyword evidence="3" id="KW-1185">Reference proteome</keyword>
<dbReference type="Gramene" id="TuG1812G0300002888.01.T01">
    <property type="protein sequence ID" value="TuG1812G0300002888.01.T01.cds340033"/>
    <property type="gene ID" value="TuG1812G0300002888.01"/>
</dbReference>
<feature type="region of interest" description="Disordered" evidence="1">
    <location>
        <begin position="1"/>
        <end position="28"/>
    </location>
</feature>
<evidence type="ECO:0000256" key="1">
    <source>
        <dbReference type="SAM" id="MobiDB-lite"/>
    </source>
</evidence>
<proteinExistence type="predicted"/>
<reference evidence="2" key="3">
    <citation type="submission" date="2022-06" db="UniProtKB">
        <authorList>
            <consortium name="EnsemblPlants"/>
        </authorList>
    </citation>
    <scope>IDENTIFICATION</scope>
</reference>
<evidence type="ECO:0000313" key="3">
    <source>
        <dbReference type="Proteomes" id="UP000015106"/>
    </source>
</evidence>
<gene>
    <name evidence="2" type="primary">LOC125544340</name>
</gene>
<dbReference type="EnsemblPlants" id="TuG1812G0300002888.01.T01">
    <property type="protein sequence ID" value="TuG1812G0300002888.01.T01.cds340033"/>
    <property type="gene ID" value="TuG1812G0300002888.01"/>
</dbReference>
<feature type="region of interest" description="Disordered" evidence="1">
    <location>
        <begin position="262"/>
        <end position="301"/>
    </location>
</feature>
<dbReference type="Proteomes" id="UP000015106">
    <property type="component" value="Chromosome 3"/>
</dbReference>